<evidence type="ECO:0000256" key="4">
    <source>
        <dbReference type="ARBA" id="ARBA00022547"/>
    </source>
</evidence>
<reference evidence="13 14" key="1">
    <citation type="journal article" date="2016" name="Nat. Commun.">
        <title>Thousands of microbial genomes shed light on interconnected biogeochemical processes in an aquifer system.</title>
        <authorList>
            <person name="Anantharaman K."/>
            <person name="Brown C.T."/>
            <person name="Hug L.A."/>
            <person name="Sharon I."/>
            <person name="Castelle C.J."/>
            <person name="Probst A.J."/>
            <person name="Thomas B.C."/>
            <person name="Singh A."/>
            <person name="Wilkins M.J."/>
            <person name="Karaoz U."/>
            <person name="Brodie E.L."/>
            <person name="Williams K.H."/>
            <person name="Hubbard S.S."/>
            <person name="Banfield J.F."/>
        </authorList>
    </citation>
    <scope>NUCLEOTIDE SEQUENCE [LARGE SCALE GENOMIC DNA]</scope>
</reference>
<dbReference type="HAMAP" id="MF_01393">
    <property type="entry name" value="ATP_synth_a_bact"/>
    <property type="match status" value="1"/>
</dbReference>
<keyword evidence="7 11" id="KW-1133">Transmembrane helix</keyword>
<dbReference type="InterPro" id="IPR045082">
    <property type="entry name" value="ATP_syn_F0_a_bact/chloroplast"/>
</dbReference>
<dbReference type="EMBL" id="MGDX01000017">
    <property type="protein sequence ID" value="OGL71149.1"/>
    <property type="molecule type" value="Genomic_DNA"/>
</dbReference>
<evidence type="ECO:0000256" key="12">
    <source>
        <dbReference type="RuleBase" id="RU000483"/>
    </source>
</evidence>
<dbReference type="AlphaFoldDB" id="A0A1F7TYR3"/>
<comment type="function">
    <text evidence="11 12">Key component of the proton channel; it plays a direct role in the translocation of protons across the membrane.</text>
</comment>
<dbReference type="PROSITE" id="PS00449">
    <property type="entry name" value="ATPASE_A"/>
    <property type="match status" value="1"/>
</dbReference>
<name>A0A1F7TYR3_9BACT</name>
<proteinExistence type="inferred from homology"/>
<dbReference type="SUPFAM" id="SSF81336">
    <property type="entry name" value="F1F0 ATP synthase subunit A"/>
    <property type="match status" value="1"/>
</dbReference>
<organism evidence="13 14">
    <name type="scientific">Candidatus Uhrbacteria bacterium RIFCSPHIGHO2_02_FULL_53_13</name>
    <dbReference type="NCBI Taxonomy" id="1802389"/>
    <lineage>
        <taxon>Bacteria</taxon>
        <taxon>Candidatus Uhriibacteriota</taxon>
    </lineage>
</organism>
<keyword evidence="6 11" id="KW-0375">Hydrogen ion transport</keyword>
<dbReference type="Pfam" id="PF00119">
    <property type="entry name" value="ATP-synt_A"/>
    <property type="match status" value="1"/>
</dbReference>
<dbReference type="GO" id="GO:0045259">
    <property type="term" value="C:proton-transporting ATP synthase complex"/>
    <property type="evidence" value="ECO:0007669"/>
    <property type="project" value="UniProtKB-KW"/>
</dbReference>
<evidence type="ECO:0000313" key="14">
    <source>
        <dbReference type="Proteomes" id="UP000177097"/>
    </source>
</evidence>
<dbReference type="PANTHER" id="PTHR42823:SF3">
    <property type="entry name" value="ATP SYNTHASE SUBUNIT A, CHLOROPLASTIC"/>
    <property type="match status" value="1"/>
</dbReference>
<dbReference type="GO" id="GO:0042777">
    <property type="term" value="P:proton motive force-driven plasma membrane ATP synthesis"/>
    <property type="evidence" value="ECO:0007669"/>
    <property type="project" value="TreeGrafter"/>
</dbReference>
<dbReference type="NCBIfam" id="TIGR01131">
    <property type="entry name" value="ATP_synt_6_or_A"/>
    <property type="match status" value="1"/>
</dbReference>
<keyword evidence="5 11" id="KW-0812">Transmembrane</keyword>
<comment type="subcellular location">
    <subcellularLocation>
        <location evidence="11 12">Cell membrane</location>
        <topology evidence="11 12">Multi-pass membrane protein</topology>
    </subcellularLocation>
    <subcellularLocation>
        <location evidence="1">Membrane</location>
        <topology evidence="1">Multi-pass membrane protein</topology>
    </subcellularLocation>
</comment>
<gene>
    <name evidence="11" type="primary">atpB</name>
    <name evidence="13" type="ORF">A3C17_01410</name>
</gene>
<evidence type="ECO:0000256" key="10">
    <source>
        <dbReference type="ARBA" id="ARBA00023310"/>
    </source>
</evidence>
<keyword evidence="8 11" id="KW-0406">Ion transport</keyword>
<evidence type="ECO:0000256" key="2">
    <source>
        <dbReference type="ARBA" id="ARBA00006810"/>
    </source>
</evidence>
<comment type="similarity">
    <text evidence="2 11 12">Belongs to the ATPase A chain family.</text>
</comment>
<evidence type="ECO:0000256" key="11">
    <source>
        <dbReference type="HAMAP-Rule" id="MF_01393"/>
    </source>
</evidence>
<evidence type="ECO:0000256" key="5">
    <source>
        <dbReference type="ARBA" id="ARBA00022692"/>
    </source>
</evidence>
<sequence>MIPPLAAEPMFFIGNFAVTNTMINAWVAVVFFIVVALMISRKRADVPRGLQNVVEWLLEAGLNFAESVTGNREQAKRFFPLAMTIFLFVLFSNWLGLLPGTGSIGVFQLNHGEVELIPLLRPASSDLNLTLAMASFSILMTHLFGVFAIGVWRHANKFVNIRGVVHALSKGPMAIVVALIEFLVGLIELVGEAAKTLSLSLRLFGNVFAGEVLLTVLSGMLAFGLPIPVYFLELLVGVIQAMVFAVLVLAFAAVATMEPHGDAETVH</sequence>
<keyword evidence="9 11" id="KW-0472">Membrane</keyword>
<feature type="transmembrane region" description="Helical" evidence="11">
    <location>
        <begin position="129"/>
        <end position="152"/>
    </location>
</feature>
<feature type="transmembrane region" description="Helical" evidence="11">
    <location>
        <begin position="230"/>
        <end position="255"/>
    </location>
</feature>
<evidence type="ECO:0000256" key="3">
    <source>
        <dbReference type="ARBA" id="ARBA00022448"/>
    </source>
</evidence>
<dbReference type="InterPro" id="IPR023011">
    <property type="entry name" value="ATP_synth_F0_asu_AS"/>
</dbReference>
<dbReference type="STRING" id="1802389.A3C17_01410"/>
<dbReference type="GO" id="GO:0005886">
    <property type="term" value="C:plasma membrane"/>
    <property type="evidence" value="ECO:0007669"/>
    <property type="project" value="UniProtKB-SubCell"/>
</dbReference>
<dbReference type="PRINTS" id="PR00123">
    <property type="entry name" value="ATPASEA"/>
</dbReference>
<feature type="transmembrane region" description="Helical" evidence="11">
    <location>
        <begin position="78"/>
        <end position="97"/>
    </location>
</feature>
<keyword evidence="10 11" id="KW-0066">ATP synthesis</keyword>
<evidence type="ECO:0000256" key="9">
    <source>
        <dbReference type="ARBA" id="ARBA00023136"/>
    </source>
</evidence>
<dbReference type="Proteomes" id="UP000177097">
    <property type="component" value="Unassembled WGS sequence"/>
</dbReference>
<evidence type="ECO:0000313" key="13">
    <source>
        <dbReference type="EMBL" id="OGL71149.1"/>
    </source>
</evidence>
<feature type="transmembrane region" description="Helical" evidence="11">
    <location>
        <begin position="173"/>
        <end position="191"/>
    </location>
</feature>
<evidence type="ECO:0000256" key="8">
    <source>
        <dbReference type="ARBA" id="ARBA00023065"/>
    </source>
</evidence>
<dbReference type="PANTHER" id="PTHR42823">
    <property type="entry name" value="ATP SYNTHASE SUBUNIT A, CHLOROPLASTIC"/>
    <property type="match status" value="1"/>
</dbReference>
<dbReference type="Gene3D" id="1.20.120.220">
    <property type="entry name" value="ATP synthase, F0 complex, subunit A"/>
    <property type="match status" value="1"/>
</dbReference>
<evidence type="ECO:0000256" key="1">
    <source>
        <dbReference type="ARBA" id="ARBA00004141"/>
    </source>
</evidence>
<evidence type="ECO:0000256" key="6">
    <source>
        <dbReference type="ARBA" id="ARBA00022781"/>
    </source>
</evidence>
<dbReference type="CDD" id="cd00310">
    <property type="entry name" value="ATP-synt_Fo_a_6"/>
    <property type="match status" value="1"/>
</dbReference>
<feature type="transmembrane region" description="Helical" evidence="11">
    <location>
        <begin position="12"/>
        <end position="39"/>
    </location>
</feature>
<feature type="transmembrane region" description="Helical" evidence="11">
    <location>
        <begin position="203"/>
        <end position="223"/>
    </location>
</feature>
<evidence type="ECO:0000256" key="7">
    <source>
        <dbReference type="ARBA" id="ARBA00022989"/>
    </source>
</evidence>
<dbReference type="InterPro" id="IPR035908">
    <property type="entry name" value="F0_ATP_A_sf"/>
</dbReference>
<comment type="caution">
    <text evidence="13">The sequence shown here is derived from an EMBL/GenBank/DDBJ whole genome shotgun (WGS) entry which is preliminary data.</text>
</comment>
<keyword evidence="4 11" id="KW-0138">CF(0)</keyword>
<keyword evidence="11" id="KW-1003">Cell membrane</keyword>
<keyword evidence="3 11" id="KW-0813">Transport</keyword>
<protein>
    <recommendedName>
        <fullName evidence="11 12">ATP synthase subunit a</fullName>
    </recommendedName>
    <alternativeName>
        <fullName evidence="11">ATP synthase F0 sector subunit a</fullName>
    </alternativeName>
    <alternativeName>
        <fullName evidence="11">F-ATPase subunit 6</fullName>
    </alternativeName>
</protein>
<dbReference type="GO" id="GO:0046933">
    <property type="term" value="F:proton-transporting ATP synthase activity, rotational mechanism"/>
    <property type="evidence" value="ECO:0007669"/>
    <property type="project" value="UniProtKB-UniRule"/>
</dbReference>
<dbReference type="InterPro" id="IPR000568">
    <property type="entry name" value="ATP_synth_F0_asu"/>
</dbReference>
<accession>A0A1F7TYR3</accession>